<dbReference type="Gene3D" id="3.40.50.620">
    <property type="entry name" value="HUPs"/>
    <property type="match status" value="1"/>
</dbReference>
<dbReference type="InterPro" id="IPR014729">
    <property type="entry name" value="Rossmann-like_a/b/a_fold"/>
</dbReference>
<organism evidence="1 2">
    <name type="scientific">Gloeomargarita lithophora Alchichica-D10</name>
    <dbReference type="NCBI Taxonomy" id="1188229"/>
    <lineage>
        <taxon>Bacteria</taxon>
        <taxon>Bacillati</taxon>
        <taxon>Cyanobacteriota</taxon>
        <taxon>Cyanophyceae</taxon>
        <taxon>Gloeomargaritales</taxon>
        <taxon>Gloeomargaritaceae</taxon>
        <taxon>Gloeomargarita</taxon>
    </lineage>
</organism>
<keyword evidence="2" id="KW-1185">Reference proteome</keyword>
<dbReference type="EMBL" id="CP017675">
    <property type="protein sequence ID" value="APB33321.1"/>
    <property type="molecule type" value="Genomic_DNA"/>
</dbReference>
<dbReference type="STRING" id="1188229.GlitD10_1003"/>
<dbReference type="InterPro" id="IPR036155">
    <property type="entry name" value="Crypto/Photolyase_N_sf"/>
</dbReference>
<dbReference type="AlphaFoldDB" id="A0A1J0ABP3"/>
<dbReference type="SUPFAM" id="SSF52425">
    <property type="entry name" value="Cryptochrome/photolyase, N-terminal domain"/>
    <property type="match status" value="1"/>
</dbReference>
<sequence>MRNLATPPIVWVHGDSLSPMNPALLAYPQAPAVWVWDEELLTQWQISRKRIVFIYECLLELPVEIRRGNVLQELTQFVQEQGSNKLVTTQSPSPHFKQICQELSQQFTLEILPIPPLIPPQKYLDLKRFSRYWQVAERQIYPH</sequence>
<proteinExistence type="predicted"/>
<protein>
    <submittedName>
        <fullName evidence="1">Uncharacterized protein</fullName>
    </submittedName>
</protein>
<dbReference type="KEGG" id="glt:GlitD10_1003"/>
<gene>
    <name evidence="1" type="ORF">GlitD10_1003</name>
</gene>
<accession>A0A1J0ABP3</accession>
<dbReference type="Proteomes" id="UP000180235">
    <property type="component" value="Chromosome"/>
</dbReference>
<dbReference type="OrthoDB" id="5616018at2"/>
<evidence type="ECO:0000313" key="2">
    <source>
        <dbReference type="Proteomes" id="UP000180235"/>
    </source>
</evidence>
<name>A0A1J0ABP3_9CYAN</name>
<evidence type="ECO:0000313" key="1">
    <source>
        <dbReference type="EMBL" id="APB33321.1"/>
    </source>
</evidence>
<reference evidence="1 2" key="1">
    <citation type="submission" date="2016-10" db="EMBL/GenBank/DDBJ databases">
        <title>Description of Gloeomargarita lithophora gen. nov., sp. nov., a thylakoid-bearing basal-branching cyanobacterium with intracellular carbonates, and proposal for Gloeomargaritales ord. nov.</title>
        <authorList>
            <person name="Moreira D."/>
            <person name="Tavera R."/>
            <person name="Benzerara K."/>
            <person name="Skouri-Panet F."/>
            <person name="Couradeau E."/>
            <person name="Gerard E."/>
            <person name="Loussert C."/>
            <person name="Novelo E."/>
            <person name="Zivanovic Y."/>
            <person name="Lopez-Garcia P."/>
        </authorList>
    </citation>
    <scope>NUCLEOTIDE SEQUENCE [LARGE SCALE GENOMIC DNA]</scope>
    <source>
        <strain evidence="1 2">D10</strain>
    </source>
</reference>